<protein>
    <submittedName>
        <fullName evidence="1">Glycosyltransferase</fullName>
        <ecNumber evidence="1">2.4.-.-</ecNumber>
    </submittedName>
</protein>
<keyword evidence="1" id="KW-0328">Glycosyltransferase</keyword>
<evidence type="ECO:0000313" key="1">
    <source>
        <dbReference type="EMBL" id="QWG07779.1"/>
    </source>
</evidence>
<sequence length="400" mass="45826">MKIVHVSTYPKGGAANAATRLHEGLLSLGVESKVLCRNQTADDINENYAVNPSIWFRRISTLIKNLKILPNVYIKDDNCENFSFPISSYRLEDDPFVQEADVVVLHWVGDFLDYGSFFKNFKKPVYWFLHDMNPFMGGFHYFEDSQIYRKYASLEKKFLKIKSDAYKLKDNISVIAPSKWLMNASKESDLLGRFKHFHLQYGINPSQLPLIDRSEAREHFKLPKDKKTLLFVSEKVSNRRKGAQLLIDALKKVDFKEDVSILIVGNYDKNIFQSKNIYPVGVLKTPQEMALAYSAADLFVLSSREDNLPNVMLESMFCGTPVMSFAVGGMKDVINSKNGILIDSINVDELATSLASWSSDTNEFNRENIRSYAIKQFDQITQAKKFKQILENKAIEEKLF</sequence>
<name>A0ABX8GW04_9BACT</name>
<dbReference type="PANTHER" id="PTHR12526">
    <property type="entry name" value="GLYCOSYLTRANSFERASE"/>
    <property type="match status" value="1"/>
</dbReference>
<reference evidence="1 2" key="1">
    <citation type="submission" date="2021-05" db="EMBL/GenBank/DDBJ databases">
        <title>Comparative genomic studies on the polysaccharide-degrading batcterial strains of the Flammeovirga genus.</title>
        <authorList>
            <person name="Zewei F."/>
            <person name="Zheng Z."/>
            <person name="Yu L."/>
            <person name="Ruyue G."/>
            <person name="Yanhong M."/>
            <person name="Yuanyuan C."/>
            <person name="Jingyan G."/>
            <person name="Wenjun H."/>
        </authorList>
    </citation>
    <scope>NUCLEOTIDE SEQUENCE [LARGE SCALE GENOMIC DNA]</scope>
    <source>
        <strain evidence="1 2">YS10</strain>
    </source>
</reference>
<dbReference type="Gene3D" id="3.40.50.2000">
    <property type="entry name" value="Glycogen Phosphorylase B"/>
    <property type="match status" value="2"/>
</dbReference>
<dbReference type="GO" id="GO:0016757">
    <property type="term" value="F:glycosyltransferase activity"/>
    <property type="evidence" value="ECO:0007669"/>
    <property type="project" value="UniProtKB-KW"/>
</dbReference>
<dbReference type="SUPFAM" id="SSF53756">
    <property type="entry name" value="UDP-Glycosyltransferase/glycogen phosphorylase"/>
    <property type="match status" value="1"/>
</dbReference>
<dbReference type="Proteomes" id="UP000682802">
    <property type="component" value="Chromosome 1"/>
</dbReference>
<organism evidence="1 2">
    <name type="scientific">Flammeovirga kamogawensis</name>
    <dbReference type="NCBI Taxonomy" id="373891"/>
    <lineage>
        <taxon>Bacteria</taxon>
        <taxon>Pseudomonadati</taxon>
        <taxon>Bacteroidota</taxon>
        <taxon>Cytophagia</taxon>
        <taxon>Cytophagales</taxon>
        <taxon>Flammeovirgaceae</taxon>
        <taxon>Flammeovirga</taxon>
    </lineage>
</organism>
<dbReference type="RefSeq" id="WP_144075160.1">
    <property type="nucleotide sequence ID" value="NZ_CP076128.1"/>
</dbReference>
<dbReference type="Pfam" id="PF13692">
    <property type="entry name" value="Glyco_trans_1_4"/>
    <property type="match status" value="1"/>
</dbReference>
<accession>A0ABX8GW04</accession>
<keyword evidence="1" id="KW-0808">Transferase</keyword>
<gene>
    <name evidence="1" type="ORF">KM029_02230</name>
</gene>
<evidence type="ECO:0000313" key="2">
    <source>
        <dbReference type="Proteomes" id="UP000682802"/>
    </source>
</evidence>
<keyword evidence="2" id="KW-1185">Reference proteome</keyword>
<proteinExistence type="predicted"/>
<dbReference type="PANTHER" id="PTHR12526:SF637">
    <property type="entry name" value="GLYCOSYLTRANSFERASE EPSF-RELATED"/>
    <property type="match status" value="1"/>
</dbReference>
<dbReference type="EC" id="2.4.-.-" evidence="1"/>
<dbReference type="EMBL" id="CP076128">
    <property type="protein sequence ID" value="QWG07779.1"/>
    <property type="molecule type" value="Genomic_DNA"/>
</dbReference>